<reference evidence="2" key="2">
    <citation type="submission" date="2019-10" db="EMBL/GenBank/DDBJ databases">
        <title>A de novo genome assembly of a pear dwarfing rootstock.</title>
        <authorList>
            <person name="Wang F."/>
            <person name="Wang J."/>
            <person name="Li S."/>
            <person name="Zhang Y."/>
            <person name="Fang M."/>
            <person name="Ma L."/>
            <person name="Zhao Y."/>
            <person name="Jiang S."/>
        </authorList>
    </citation>
    <scope>NUCLEOTIDE SEQUENCE [LARGE SCALE GENOMIC DNA]</scope>
</reference>
<evidence type="ECO:0000313" key="1">
    <source>
        <dbReference type="EMBL" id="KAB2601276.1"/>
    </source>
</evidence>
<sequence length="74" mass="8382">MVRDSSTSHFPYQPTWPYLIIDSSTFPPPSPSLLFLGLYEVHRTKSGIDHHRCVSFSMSCQMKSLSKGYSTLQA</sequence>
<gene>
    <name evidence="1" type="ORF">D8674_002281</name>
</gene>
<comment type="caution">
    <text evidence="1">The sequence shown here is derived from an EMBL/GenBank/DDBJ whole genome shotgun (WGS) entry which is preliminary data.</text>
</comment>
<name>A0A5N5FDU9_9ROSA</name>
<dbReference type="EMBL" id="SMOL01000695">
    <property type="protein sequence ID" value="KAB2601276.1"/>
    <property type="molecule type" value="Genomic_DNA"/>
</dbReference>
<protein>
    <submittedName>
        <fullName evidence="1">Uncharacterized protein</fullName>
    </submittedName>
</protein>
<reference evidence="1 2" key="1">
    <citation type="submission" date="2019-09" db="EMBL/GenBank/DDBJ databases">
        <authorList>
            <person name="Ou C."/>
        </authorList>
    </citation>
    <scope>NUCLEOTIDE SEQUENCE [LARGE SCALE GENOMIC DNA]</scope>
    <source>
        <strain evidence="1">S2</strain>
        <tissue evidence="1">Leaf</tissue>
    </source>
</reference>
<keyword evidence="2" id="KW-1185">Reference proteome</keyword>
<dbReference type="AlphaFoldDB" id="A0A5N5FDU9"/>
<evidence type="ECO:0000313" key="2">
    <source>
        <dbReference type="Proteomes" id="UP000327157"/>
    </source>
</evidence>
<dbReference type="Proteomes" id="UP000327157">
    <property type="component" value="Chromosome 10"/>
</dbReference>
<organism evidence="1 2">
    <name type="scientific">Pyrus ussuriensis x Pyrus communis</name>
    <dbReference type="NCBI Taxonomy" id="2448454"/>
    <lineage>
        <taxon>Eukaryota</taxon>
        <taxon>Viridiplantae</taxon>
        <taxon>Streptophyta</taxon>
        <taxon>Embryophyta</taxon>
        <taxon>Tracheophyta</taxon>
        <taxon>Spermatophyta</taxon>
        <taxon>Magnoliopsida</taxon>
        <taxon>eudicotyledons</taxon>
        <taxon>Gunneridae</taxon>
        <taxon>Pentapetalae</taxon>
        <taxon>rosids</taxon>
        <taxon>fabids</taxon>
        <taxon>Rosales</taxon>
        <taxon>Rosaceae</taxon>
        <taxon>Amygdaloideae</taxon>
        <taxon>Maleae</taxon>
        <taxon>Pyrus</taxon>
    </lineage>
</organism>
<proteinExistence type="predicted"/>
<accession>A0A5N5FDU9</accession>
<reference evidence="1 2" key="3">
    <citation type="submission" date="2019-11" db="EMBL/GenBank/DDBJ databases">
        <title>A de novo genome assembly of a pear dwarfing rootstock.</title>
        <authorList>
            <person name="Wang F."/>
            <person name="Wang J."/>
            <person name="Li S."/>
            <person name="Zhang Y."/>
            <person name="Fang M."/>
            <person name="Ma L."/>
            <person name="Zhao Y."/>
            <person name="Jiang S."/>
        </authorList>
    </citation>
    <scope>NUCLEOTIDE SEQUENCE [LARGE SCALE GENOMIC DNA]</scope>
    <source>
        <strain evidence="1">S2</strain>
        <tissue evidence="1">Leaf</tissue>
    </source>
</reference>